<reference evidence="8 9" key="1">
    <citation type="submission" date="2024-05" db="EMBL/GenBank/DDBJ databases">
        <authorList>
            <person name="Venkateswaran K."/>
        </authorList>
    </citation>
    <scope>NUCLEOTIDE SEQUENCE [LARGE SCALE GENOMIC DNA]</scope>
    <source>
        <strain evidence="8 9">179-C4-2-HS</strain>
    </source>
</reference>
<dbReference type="EC" id="5.2.1.8" evidence="5"/>
<dbReference type="PROSITE" id="PS00170">
    <property type="entry name" value="CSA_PPIASE_1"/>
    <property type="match status" value="1"/>
</dbReference>
<dbReference type="SUPFAM" id="SSF50891">
    <property type="entry name" value="Cyclophilin-like"/>
    <property type="match status" value="1"/>
</dbReference>
<dbReference type="PROSITE" id="PS50072">
    <property type="entry name" value="CSA_PPIASE_2"/>
    <property type="match status" value="1"/>
</dbReference>
<feature type="signal peptide" evidence="5">
    <location>
        <begin position="1"/>
        <end position="25"/>
    </location>
</feature>
<feature type="chain" id="PRO_5044965177" description="Peptidyl-prolyl cis-trans isomerase" evidence="5">
    <location>
        <begin position="26"/>
        <end position="257"/>
    </location>
</feature>
<evidence type="ECO:0000256" key="2">
    <source>
        <dbReference type="ARBA" id="ARBA00002388"/>
    </source>
</evidence>
<organism evidence="8 9">
    <name type="scientific">Neobacillus driksii</name>
    <dbReference type="NCBI Taxonomy" id="3035913"/>
    <lineage>
        <taxon>Bacteria</taxon>
        <taxon>Bacillati</taxon>
        <taxon>Bacillota</taxon>
        <taxon>Bacilli</taxon>
        <taxon>Bacillales</taxon>
        <taxon>Bacillaceae</taxon>
        <taxon>Neobacillus</taxon>
    </lineage>
</organism>
<evidence type="ECO:0000256" key="6">
    <source>
        <dbReference type="SAM" id="MobiDB-lite"/>
    </source>
</evidence>
<evidence type="ECO:0000256" key="3">
    <source>
        <dbReference type="ARBA" id="ARBA00023110"/>
    </source>
</evidence>
<comment type="function">
    <text evidence="2 5">PPIases accelerate the folding of proteins. It catalyzes the cis-trans isomerization of proline imidic peptide bonds in oligopeptides.</text>
</comment>
<dbReference type="PANTHER" id="PTHR45625">
    <property type="entry name" value="PEPTIDYL-PROLYL CIS-TRANS ISOMERASE-RELATED"/>
    <property type="match status" value="1"/>
</dbReference>
<comment type="similarity">
    <text evidence="5">Belongs to the cyclophilin-type PPIase family.</text>
</comment>
<evidence type="ECO:0000259" key="7">
    <source>
        <dbReference type="PROSITE" id="PS50072"/>
    </source>
</evidence>
<dbReference type="GO" id="GO:0003755">
    <property type="term" value="F:peptidyl-prolyl cis-trans isomerase activity"/>
    <property type="evidence" value="ECO:0007669"/>
    <property type="project" value="UniProtKB-EC"/>
</dbReference>
<sequence>MKKMQIWLVLLIGMLILAGCGTSKETEEAAPKSNASKTEEAAPKSNASKTEEKEGNKQVENAVYPQLSNEVSENEKLVEIETTMGNVKIKLFPEYAPKAVENFVTHGEEGYYDGLIFHRVINDFMIQGGDPNGDGTGGESIYGAPFEDEFSTNLFNLRGALSMANSGSNTNGSQFFIVTKKSVDPSMKTEMEKAGFPKEIIEAYEERGGTPWLDHRHTVFGQVVEGMDIVDKISETPVDAKDKPEKDVIIKSIKVLK</sequence>
<dbReference type="InterPro" id="IPR002130">
    <property type="entry name" value="Cyclophilin-type_PPIase_dom"/>
</dbReference>
<comment type="catalytic activity">
    <reaction evidence="1 5">
        <text>[protein]-peptidylproline (omega=180) = [protein]-peptidylproline (omega=0)</text>
        <dbReference type="Rhea" id="RHEA:16237"/>
        <dbReference type="Rhea" id="RHEA-COMP:10747"/>
        <dbReference type="Rhea" id="RHEA-COMP:10748"/>
        <dbReference type="ChEBI" id="CHEBI:83833"/>
        <dbReference type="ChEBI" id="CHEBI:83834"/>
        <dbReference type="EC" id="5.2.1.8"/>
    </reaction>
</comment>
<dbReference type="Gene3D" id="2.40.100.10">
    <property type="entry name" value="Cyclophilin-like"/>
    <property type="match status" value="1"/>
</dbReference>
<proteinExistence type="inferred from homology"/>
<feature type="domain" description="PPIase cyclophilin-type" evidence="7">
    <location>
        <begin position="81"/>
        <end position="255"/>
    </location>
</feature>
<gene>
    <name evidence="8" type="ORF">P5G62_026160</name>
</gene>
<name>A0ABV4Z2R3_9BACI</name>
<evidence type="ECO:0000256" key="5">
    <source>
        <dbReference type="RuleBase" id="RU363019"/>
    </source>
</evidence>
<keyword evidence="9" id="KW-1185">Reference proteome</keyword>
<accession>A0ABV4Z2R3</accession>
<dbReference type="PANTHER" id="PTHR45625:SF4">
    <property type="entry name" value="PEPTIDYLPROLYL ISOMERASE DOMAIN AND WD REPEAT-CONTAINING PROTEIN 1"/>
    <property type="match status" value="1"/>
</dbReference>
<dbReference type="InterPro" id="IPR044666">
    <property type="entry name" value="Cyclophilin_A-like"/>
</dbReference>
<dbReference type="Pfam" id="PF00160">
    <property type="entry name" value="Pro_isomerase"/>
    <property type="match status" value="1"/>
</dbReference>
<keyword evidence="3 5" id="KW-0697">Rotamase</keyword>
<dbReference type="InterPro" id="IPR020892">
    <property type="entry name" value="Cyclophilin-type_PPIase_CS"/>
</dbReference>
<dbReference type="Proteomes" id="UP001241748">
    <property type="component" value="Unassembled WGS sequence"/>
</dbReference>
<dbReference type="InterPro" id="IPR029000">
    <property type="entry name" value="Cyclophilin-like_dom_sf"/>
</dbReference>
<keyword evidence="5" id="KW-0732">Signal</keyword>
<dbReference type="RefSeq" id="WP_306076091.1">
    <property type="nucleotide sequence ID" value="NZ_JAROBZ020000003.1"/>
</dbReference>
<evidence type="ECO:0000256" key="4">
    <source>
        <dbReference type="ARBA" id="ARBA00023235"/>
    </source>
</evidence>
<evidence type="ECO:0000256" key="1">
    <source>
        <dbReference type="ARBA" id="ARBA00000971"/>
    </source>
</evidence>
<comment type="caution">
    <text evidence="8">The sequence shown here is derived from an EMBL/GenBank/DDBJ whole genome shotgun (WGS) entry which is preliminary data.</text>
</comment>
<dbReference type="EMBL" id="JAROBZ020000003">
    <property type="protein sequence ID" value="MFB3170603.1"/>
    <property type="molecule type" value="Genomic_DNA"/>
</dbReference>
<evidence type="ECO:0000313" key="8">
    <source>
        <dbReference type="EMBL" id="MFB3170603.1"/>
    </source>
</evidence>
<dbReference type="PROSITE" id="PS51257">
    <property type="entry name" value="PROKAR_LIPOPROTEIN"/>
    <property type="match status" value="1"/>
</dbReference>
<dbReference type="PRINTS" id="PR00153">
    <property type="entry name" value="CSAPPISMRASE"/>
</dbReference>
<feature type="region of interest" description="Disordered" evidence="6">
    <location>
        <begin position="25"/>
        <end position="66"/>
    </location>
</feature>
<keyword evidence="4 5" id="KW-0413">Isomerase</keyword>
<evidence type="ECO:0000313" key="9">
    <source>
        <dbReference type="Proteomes" id="UP001241748"/>
    </source>
</evidence>
<protein>
    <recommendedName>
        <fullName evidence="5">Peptidyl-prolyl cis-trans isomerase</fullName>
        <shortName evidence="5">PPIase</shortName>
        <ecNumber evidence="5">5.2.1.8</ecNumber>
    </recommendedName>
</protein>